<feature type="domain" description="Histidine kinase" evidence="5">
    <location>
        <begin position="324"/>
        <end position="544"/>
    </location>
</feature>
<dbReference type="InterPro" id="IPR003594">
    <property type="entry name" value="HATPase_dom"/>
</dbReference>
<reference evidence="9" key="1">
    <citation type="journal article" date="2019" name="Int. J. Syst. Evol. Microbiol.">
        <title>The Global Catalogue of Microorganisms (GCM) 10K type strain sequencing project: providing services to taxonomists for standard genome sequencing and annotation.</title>
        <authorList>
            <consortium name="The Broad Institute Genomics Platform"/>
            <consortium name="The Broad Institute Genome Sequencing Center for Infectious Disease"/>
            <person name="Wu L."/>
            <person name="Ma J."/>
        </authorList>
    </citation>
    <scope>NUCLEOTIDE SEQUENCE [LARGE SCALE GENOMIC DNA]</scope>
    <source>
        <strain evidence="9">KCTC 42644</strain>
    </source>
</reference>
<dbReference type="InterPro" id="IPR013655">
    <property type="entry name" value="PAS_fold_3"/>
</dbReference>
<dbReference type="SMART" id="SM00086">
    <property type="entry name" value="PAC"/>
    <property type="match status" value="1"/>
</dbReference>
<evidence type="ECO:0000313" key="8">
    <source>
        <dbReference type="EMBL" id="MFC3712861.1"/>
    </source>
</evidence>
<evidence type="ECO:0000259" key="6">
    <source>
        <dbReference type="PROSITE" id="PS50110"/>
    </source>
</evidence>
<dbReference type="InterPro" id="IPR036890">
    <property type="entry name" value="HATPase_C_sf"/>
</dbReference>
<evidence type="ECO:0000256" key="4">
    <source>
        <dbReference type="PROSITE-ProRule" id="PRU00169"/>
    </source>
</evidence>
<evidence type="ECO:0000256" key="2">
    <source>
        <dbReference type="ARBA" id="ARBA00012438"/>
    </source>
</evidence>
<dbReference type="InterPro" id="IPR005467">
    <property type="entry name" value="His_kinase_dom"/>
</dbReference>
<dbReference type="PANTHER" id="PTHR43065:SF42">
    <property type="entry name" value="TWO-COMPONENT SENSOR PPRA"/>
    <property type="match status" value="1"/>
</dbReference>
<name>A0ABV7X9Q4_9SPHN</name>
<dbReference type="SMART" id="SM00448">
    <property type="entry name" value="REC"/>
    <property type="match status" value="2"/>
</dbReference>
<dbReference type="SUPFAM" id="SSF55874">
    <property type="entry name" value="ATPase domain of HSP90 chaperone/DNA topoisomerase II/histidine kinase"/>
    <property type="match status" value="1"/>
</dbReference>
<dbReference type="Pfam" id="PF02518">
    <property type="entry name" value="HATPase_c"/>
    <property type="match status" value="1"/>
</dbReference>
<comment type="catalytic activity">
    <reaction evidence="1">
        <text>ATP + protein L-histidine = ADP + protein N-phospho-L-histidine.</text>
        <dbReference type="EC" id="2.7.13.3"/>
    </reaction>
</comment>
<dbReference type="PROSITE" id="PS50109">
    <property type="entry name" value="HIS_KIN"/>
    <property type="match status" value="1"/>
</dbReference>
<proteinExistence type="predicted"/>
<dbReference type="CDD" id="cd00082">
    <property type="entry name" value="HisKA"/>
    <property type="match status" value="1"/>
</dbReference>
<dbReference type="InterPro" id="IPR004358">
    <property type="entry name" value="Sig_transdc_His_kin-like_C"/>
</dbReference>
<dbReference type="InterPro" id="IPR035965">
    <property type="entry name" value="PAS-like_dom_sf"/>
</dbReference>
<keyword evidence="3 4" id="KW-0597">Phosphoprotein</keyword>
<dbReference type="Gene3D" id="3.40.50.2300">
    <property type="match status" value="2"/>
</dbReference>
<comment type="caution">
    <text evidence="8">The sequence shown here is derived from an EMBL/GenBank/DDBJ whole genome shotgun (WGS) entry which is preliminary data.</text>
</comment>
<dbReference type="PROSITE" id="PS50113">
    <property type="entry name" value="PAC"/>
    <property type="match status" value="1"/>
</dbReference>
<dbReference type="EMBL" id="JBHRXV010000008">
    <property type="protein sequence ID" value="MFC3712861.1"/>
    <property type="molecule type" value="Genomic_DNA"/>
</dbReference>
<sequence length="683" mass="74042">MASPKLKLQAAVMAVKPAEAGDAAAVRARVLVVDDDERNLLALTTVLEDVADVVTASSGEEALRHLLKDDFAVILLDVYMPGIDGYETAQIIRQREQSKRIPIIFVSAVNKEDDHLLRGYAMGAVDYVFKPVEPMILKSKVAVFVDLFEKTREIQRKAEREQRLLDENLRVNTEKLLAEQALRRAEEQQAAIIRSLPLALYVRDATDASVPPQLVGGDFAALTGVDRAMTPGEWIERIHPDDRDRVLASHSAHAAGGLVATEYRWRGDEHGYRHFLDQSIIVRDEDGTAKEIVGTLLDVTERKQLEGQLLQAQKMDAIGKLTGGIAHDFNNLLAAVLGGLGLIERRCQLPDEGKRILDMTRHAADQGAELVRRLLAFSRRQQLQPRVVRLPALPDTMNDLLAHTLGGLVRVDWRIGEPLWPAFVDPNQLELALMNLVINARDAMPEGGAIVVAAENRGIDFGGELGLSPGEYVVISVLDTGTGIAPDILDRVTEPFFTTKDVGKGTGLGLSMVYGFAQQSGGTLRIDSVVGQGTRIEIWLPRAAADAAEPAAPVEAPLPAPASARALRVLLVDDNPDVRAVTGEVLADGGHDVTSAGGGAEALAILERDPDAFDVVVTDYAMPLVSGLEVIRLARNLRPTMPALLITGYADLEMLSNRPADIRVLPKPFDPDALIRAVGDCGN</sequence>
<dbReference type="InterPro" id="IPR036097">
    <property type="entry name" value="HisK_dim/P_sf"/>
</dbReference>
<dbReference type="InterPro" id="IPR001789">
    <property type="entry name" value="Sig_transdc_resp-reg_receiver"/>
</dbReference>
<dbReference type="PROSITE" id="PS50110">
    <property type="entry name" value="RESPONSE_REGULATORY"/>
    <property type="match status" value="2"/>
</dbReference>
<feature type="modified residue" description="4-aspartylphosphate" evidence="4">
    <location>
        <position position="619"/>
    </location>
</feature>
<feature type="domain" description="Response regulatory" evidence="6">
    <location>
        <begin position="29"/>
        <end position="145"/>
    </location>
</feature>
<accession>A0ABV7X9Q4</accession>
<evidence type="ECO:0000259" key="7">
    <source>
        <dbReference type="PROSITE" id="PS50113"/>
    </source>
</evidence>
<keyword evidence="9" id="KW-1185">Reference proteome</keyword>
<dbReference type="Pfam" id="PF00512">
    <property type="entry name" value="HisKA"/>
    <property type="match status" value="1"/>
</dbReference>
<dbReference type="RefSeq" id="WP_380860570.1">
    <property type="nucleotide sequence ID" value="NZ_JBHRXV010000008.1"/>
</dbReference>
<dbReference type="Gene3D" id="3.30.565.10">
    <property type="entry name" value="Histidine kinase-like ATPase, C-terminal domain"/>
    <property type="match status" value="1"/>
</dbReference>
<dbReference type="CDD" id="cd00130">
    <property type="entry name" value="PAS"/>
    <property type="match status" value="1"/>
</dbReference>
<dbReference type="SMART" id="SM00387">
    <property type="entry name" value="HATPase_c"/>
    <property type="match status" value="1"/>
</dbReference>
<dbReference type="InterPro" id="IPR000014">
    <property type="entry name" value="PAS"/>
</dbReference>
<dbReference type="Gene3D" id="3.30.450.20">
    <property type="entry name" value="PAS domain"/>
    <property type="match status" value="1"/>
</dbReference>
<evidence type="ECO:0000256" key="3">
    <source>
        <dbReference type="ARBA" id="ARBA00022553"/>
    </source>
</evidence>
<evidence type="ECO:0000256" key="1">
    <source>
        <dbReference type="ARBA" id="ARBA00000085"/>
    </source>
</evidence>
<dbReference type="SUPFAM" id="SSF52172">
    <property type="entry name" value="CheY-like"/>
    <property type="match status" value="2"/>
</dbReference>
<dbReference type="SUPFAM" id="SSF55785">
    <property type="entry name" value="PYP-like sensor domain (PAS domain)"/>
    <property type="match status" value="1"/>
</dbReference>
<evidence type="ECO:0000259" key="5">
    <source>
        <dbReference type="PROSITE" id="PS50109"/>
    </source>
</evidence>
<gene>
    <name evidence="8" type="ORF">ACFOMD_09785</name>
</gene>
<dbReference type="SMART" id="SM00388">
    <property type="entry name" value="HisKA"/>
    <property type="match status" value="1"/>
</dbReference>
<dbReference type="PANTHER" id="PTHR43065">
    <property type="entry name" value="SENSOR HISTIDINE KINASE"/>
    <property type="match status" value="1"/>
</dbReference>
<feature type="domain" description="PAC" evidence="7">
    <location>
        <begin position="259"/>
        <end position="311"/>
    </location>
</feature>
<dbReference type="PRINTS" id="PR00344">
    <property type="entry name" value="BCTRLSENSOR"/>
</dbReference>
<protein>
    <recommendedName>
        <fullName evidence="2">histidine kinase</fullName>
        <ecNumber evidence="2">2.7.13.3</ecNumber>
    </recommendedName>
</protein>
<dbReference type="InterPro" id="IPR001610">
    <property type="entry name" value="PAC"/>
</dbReference>
<dbReference type="Proteomes" id="UP001595615">
    <property type="component" value="Unassembled WGS sequence"/>
</dbReference>
<dbReference type="Pfam" id="PF08447">
    <property type="entry name" value="PAS_3"/>
    <property type="match status" value="1"/>
</dbReference>
<organism evidence="8 9">
    <name type="scientific">Sphingoaurantiacus capsulatus</name>
    <dbReference type="NCBI Taxonomy" id="1771310"/>
    <lineage>
        <taxon>Bacteria</taxon>
        <taxon>Pseudomonadati</taxon>
        <taxon>Pseudomonadota</taxon>
        <taxon>Alphaproteobacteria</taxon>
        <taxon>Sphingomonadales</taxon>
        <taxon>Sphingosinicellaceae</taxon>
        <taxon>Sphingoaurantiacus</taxon>
    </lineage>
</organism>
<dbReference type="Pfam" id="PF00072">
    <property type="entry name" value="Response_reg"/>
    <property type="match status" value="2"/>
</dbReference>
<feature type="domain" description="Response regulatory" evidence="6">
    <location>
        <begin position="568"/>
        <end position="682"/>
    </location>
</feature>
<dbReference type="InterPro" id="IPR003661">
    <property type="entry name" value="HisK_dim/P_dom"/>
</dbReference>
<evidence type="ECO:0000313" key="9">
    <source>
        <dbReference type="Proteomes" id="UP001595615"/>
    </source>
</evidence>
<dbReference type="InterPro" id="IPR011006">
    <property type="entry name" value="CheY-like_superfamily"/>
</dbReference>
<feature type="modified residue" description="4-aspartylphosphate" evidence="4">
    <location>
        <position position="77"/>
    </location>
</feature>
<dbReference type="InterPro" id="IPR000700">
    <property type="entry name" value="PAS-assoc_C"/>
</dbReference>
<dbReference type="EC" id="2.7.13.3" evidence="2"/>
<dbReference type="Gene3D" id="1.10.287.130">
    <property type="match status" value="1"/>
</dbReference>
<dbReference type="SUPFAM" id="SSF47384">
    <property type="entry name" value="Homodimeric domain of signal transducing histidine kinase"/>
    <property type="match status" value="1"/>
</dbReference>